<dbReference type="Pfam" id="PF06277">
    <property type="entry name" value="EutA"/>
    <property type="match status" value="1"/>
</dbReference>
<dbReference type="Proteomes" id="UP001596108">
    <property type="component" value="Unassembled WGS sequence"/>
</dbReference>
<dbReference type="InterPro" id="IPR043129">
    <property type="entry name" value="ATPase_NBD"/>
</dbReference>
<keyword evidence="2" id="KW-1185">Reference proteome</keyword>
<reference evidence="2" key="1">
    <citation type="journal article" date="2019" name="Int. J. Syst. Evol. Microbiol.">
        <title>The Global Catalogue of Microorganisms (GCM) 10K type strain sequencing project: providing services to taxonomists for standard genome sequencing and annotation.</title>
        <authorList>
            <consortium name="The Broad Institute Genomics Platform"/>
            <consortium name="The Broad Institute Genome Sequencing Center for Infectious Disease"/>
            <person name="Wu L."/>
            <person name="Ma J."/>
        </authorList>
    </citation>
    <scope>NUCLEOTIDE SEQUENCE [LARGE SCALE GENOMIC DNA]</scope>
    <source>
        <strain evidence="2">CGMCC 1.18578</strain>
    </source>
</reference>
<accession>A0ABW0QUT9</accession>
<name>A0ABW0QUT9_9BACL</name>
<dbReference type="InterPro" id="IPR050696">
    <property type="entry name" value="FtsA/MreB"/>
</dbReference>
<dbReference type="PANTHER" id="PTHR32432:SF13">
    <property type="entry name" value="ETHANOLAMINE AMMONIA-LYASE REACTIVASE EUTA"/>
    <property type="match status" value="1"/>
</dbReference>
<dbReference type="RefSeq" id="WP_378109679.1">
    <property type="nucleotide sequence ID" value="NZ_JBHSNC010000001.1"/>
</dbReference>
<gene>
    <name evidence="1" type="ORF">ACFPQ4_00150</name>
</gene>
<dbReference type="PIRSF" id="PIRSF012293">
    <property type="entry name" value="EutA"/>
    <property type="match status" value="1"/>
</dbReference>
<sequence length="499" mass="52716">MSRGLERAEWLTSAGIDIGTSTTKLIVSRLKLARTSGALSLPRYGIAARELLYASPIYSTPLLGEDEIDVPRIESILSKEFAKAGIRKQDLKSGAIIITGETATKANASRMIHLLAEQAGDFVVATAGADLEGMLAGKGAGADERSLAVKGAVANIDVGGGTANVAIFHRGKPVGTVTYRVGGSLIRLDPTGRISAISPSLMPWLQASRYRLKQEDTISFAECEALCKSLACAMIDDLIGIGVAENDERTRALLLGKPLQKAIPIEEWMVSGGIGSLMEMKHPANMAETAAYGDIGPLLAHSLKRVFIERGLRLVPAVQTVRATVIGAGMQSSEISGATVWLESSLLPLRNLPVLKLAATAGMLESPVRLAETLEETMRLGAGLYGSDASPPFALAMSGISDISYAAMQSFADAFCSSYTRFFPKNGAAVVICDGDVAQAMGQALRKRTGGRPKVMCIDQIRVEHGDYIDLGEPISGMMIPVVVKTLAWPGRTEGNGSG</sequence>
<dbReference type="PANTHER" id="PTHR32432">
    <property type="entry name" value="CELL DIVISION PROTEIN FTSA-RELATED"/>
    <property type="match status" value="1"/>
</dbReference>
<dbReference type="EMBL" id="JBHSNC010000001">
    <property type="protein sequence ID" value="MFC5527875.1"/>
    <property type="molecule type" value="Genomic_DNA"/>
</dbReference>
<organism evidence="1 2">
    <name type="scientific">Cohnella yongneupensis</name>
    <dbReference type="NCBI Taxonomy" id="425006"/>
    <lineage>
        <taxon>Bacteria</taxon>
        <taxon>Bacillati</taxon>
        <taxon>Bacillota</taxon>
        <taxon>Bacilli</taxon>
        <taxon>Bacillales</taxon>
        <taxon>Paenibacillaceae</taxon>
        <taxon>Cohnella</taxon>
    </lineage>
</organism>
<dbReference type="InterPro" id="IPR009377">
    <property type="entry name" value="EutA"/>
</dbReference>
<comment type="caution">
    <text evidence="1">The sequence shown here is derived from an EMBL/GenBank/DDBJ whole genome shotgun (WGS) entry which is preliminary data.</text>
</comment>
<evidence type="ECO:0000313" key="1">
    <source>
        <dbReference type="EMBL" id="MFC5527875.1"/>
    </source>
</evidence>
<proteinExistence type="predicted"/>
<dbReference type="SUPFAM" id="SSF53067">
    <property type="entry name" value="Actin-like ATPase domain"/>
    <property type="match status" value="1"/>
</dbReference>
<protein>
    <submittedName>
        <fullName evidence="1">Ethanolamine ammonia-lyase reactivating factor EutA</fullName>
    </submittedName>
</protein>
<evidence type="ECO:0000313" key="2">
    <source>
        <dbReference type="Proteomes" id="UP001596108"/>
    </source>
</evidence>